<evidence type="ECO:0000256" key="2">
    <source>
        <dbReference type="ARBA" id="ARBA00005241"/>
    </source>
</evidence>
<feature type="domain" description="Major facilitator superfamily (MFS) profile" evidence="7">
    <location>
        <begin position="318"/>
        <end position="532"/>
    </location>
</feature>
<feature type="transmembrane region" description="Helical" evidence="6">
    <location>
        <begin position="360"/>
        <end position="382"/>
    </location>
</feature>
<feature type="transmembrane region" description="Helical" evidence="6">
    <location>
        <begin position="12"/>
        <end position="31"/>
    </location>
</feature>
<keyword evidence="4 6" id="KW-1133">Transmembrane helix</keyword>
<dbReference type="EMBL" id="JALNTZ010000001">
    <property type="protein sequence ID" value="KAJ3666482.1"/>
    <property type="molecule type" value="Genomic_DNA"/>
</dbReference>
<keyword evidence="5 6" id="KW-0472">Membrane</keyword>
<dbReference type="SUPFAM" id="SSF103473">
    <property type="entry name" value="MFS general substrate transporter"/>
    <property type="match status" value="1"/>
</dbReference>
<dbReference type="InterPro" id="IPR036259">
    <property type="entry name" value="MFS_trans_sf"/>
</dbReference>
<dbReference type="PANTHER" id="PTHR16172">
    <property type="entry name" value="MAJOR FACILITATOR SUPERFAMILY DOMAIN-CONTAINING PROTEIN 6-LIKE"/>
    <property type="match status" value="1"/>
</dbReference>
<feature type="transmembrane region" description="Helical" evidence="6">
    <location>
        <begin position="394"/>
        <end position="414"/>
    </location>
</feature>
<feature type="transmembrane region" description="Helical" evidence="6">
    <location>
        <begin position="275"/>
        <end position="296"/>
    </location>
</feature>
<dbReference type="InterPro" id="IPR020846">
    <property type="entry name" value="MFS_dom"/>
</dbReference>
<evidence type="ECO:0000256" key="5">
    <source>
        <dbReference type="ARBA" id="ARBA00023136"/>
    </source>
</evidence>
<proteinExistence type="inferred from homology"/>
<dbReference type="Pfam" id="PF12832">
    <property type="entry name" value="MFS_1_like"/>
    <property type="match status" value="1"/>
</dbReference>
<feature type="transmembrane region" description="Helical" evidence="6">
    <location>
        <begin position="317"/>
        <end position="340"/>
    </location>
</feature>
<keyword evidence="3 6" id="KW-0812">Transmembrane</keyword>
<reference evidence="8" key="1">
    <citation type="journal article" date="2023" name="G3 (Bethesda)">
        <title>Whole genome assemblies of Zophobas morio and Tenebrio molitor.</title>
        <authorList>
            <person name="Kaur S."/>
            <person name="Stinson S.A."/>
            <person name="diCenzo G.C."/>
        </authorList>
    </citation>
    <scope>NUCLEOTIDE SEQUENCE</scope>
    <source>
        <strain evidence="8">QUZm001</strain>
    </source>
</reference>
<dbReference type="PANTHER" id="PTHR16172:SF37">
    <property type="entry name" value="RE36877P"/>
    <property type="match status" value="1"/>
</dbReference>
<dbReference type="AlphaFoldDB" id="A0AA38IZM0"/>
<feature type="transmembrane region" description="Helical" evidence="6">
    <location>
        <begin position="482"/>
        <end position="499"/>
    </location>
</feature>
<sequence length="532" mass="58461">MAINKKLLPIKAHYFFFMAAMGPILPQLSVYGKELGISSVVMGTITGILPFAFLLAKPAFGLLVDIYRNYRKIIFMLLIVVMTVSYTVMNFIPPRQVLKLEFRNFSATPDTCNVTELNSYMECSNHTVRVNCKSKCFLPGSFLAIPDNSSETSYNICTFSIGTPSTSNYTSEISTENSSESILCDIYCSNEDVEIDSGCLYKSLSFWSFVVLMSVGTIGFNVINSISDAICFDVIGKDGDYGKQRVWGTIGFGVTALISGYVVDLFSDNTINYTPAFLTILVCSVIDLGACIKLELPIIPVPENIFKDLRRLLNSKTVITFITFAVFAGVLDSLIIYFLFWHLQELATATNTANVKLIEGLVVAAETLGGEVIFFSVAGKILERIGHVHCFSMCFINYALRLGLISLAPSPWWIVPIEFFMQGPTYALTYTTIVAYANELAPPGASATMQGIAAGMDDGVGYAIGSILGGVMFEYLGSQSTLQVFSAFGLLCSIAHALLHRTVLRKELLEKSEEIVEYKCPEEAYKATYPDS</sequence>
<dbReference type="CDD" id="cd17335">
    <property type="entry name" value="MFS_MFSD6"/>
    <property type="match status" value="1"/>
</dbReference>
<evidence type="ECO:0000256" key="6">
    <source>
        <dbReference type="SAM" id="Phobius"/>
    </source>
</evidence>
<gene>
    <name evidence="8" type="ORF">Zmor_001923</name>
</gene>
<feature type="transmembrane region" description="Helical" evidence="6">
    <location>
        <begin position="37"/>
        <end position="61"/>
    </location>
</feature>
<accession>A0AA38IZM0</accession>
<dbReference type="InterPro" id="IPR024989">
    <property type="entry name" value="MFS_assoc_dom"/>
</dbReference>
<evidence type="ECO:0000256" key="4">
    <source>
        <dbReference type="ARBA" id="ARBA00022989"/>
    </source>
</evidence>
<keyword evidence="9" id="KW-1185">Reference proteome</keyword>
<evidence type="ECO:0000259" key="7">
    <source>
        <dbReference type="PROSITE" id="PS50850"/>
    </source>
</evidence>
<dbReference type="GO" id="GO:0022857">
    <property type="term" value="F:transmembrane transporter activity"/>
    <property type="evidence" value="ECO:0007669"/>
    <property type="project" value="InterPro"/>
</dbReference>
<evidence type="ECO:0000256" key="3">
    <source>
        <dbReference type="ARBA" id="ARBA00022692"/>
    </source>
</evidence>
<dbReference type="InterPro" id="IPR051717">
    <property type="entry name" value="MFS_MFSD6"/>
</dbReference>
<evidence type="ECO:0000313" key="9">
    <source>
        <dbReference type="Proteomes" id="UP001168821"/>
    </source>
</evidence>
<feature type="transmembrane region" description="Helical" evidence="6">
    <location>
        <begin position="246"/>
        <end position="263"/>
    </location>
</feature>
<dbReference type="PROSITE" id="PS50850">
    <property type="entry name" value="MFS"/>
    <property type="match status" value="1"/>
</dbReference>
<protein>
    <recommendedName>
        <fullName evidence="7">Major facilitator superfamily (MFS) profile domain-containing protein</fullName>
    </recommendedName>
</protein>
<dbReference type="Proteomes" id="UP001168821">
    <property type="component" value="Unassembled WGS sequence"/>
</dbReference>
<dbReference type="GO" id="GO:0016020">
    <property type="term" value="C:membrane"/>
    <property type="evidence" value="ECO:0007669"/>
    <property type="project" value="UniProtKB-SubCell"/>
</dbReference>
<evidence type="ECO:0000313" key="8">
    <source>
        <dbReference type="EMBL" id="KAJ3666482.1"/>
    </source>
</evidence>
<dbReference type="Gene3D" id="1.20.1250.20">
    <property type="entry name" value="MFS general substrate transporter like domains"/>
    <property type="match status" value="3"/>
</dbReference>
<name>A0AA38IZM0_9CUCU</name>
<comment type="caution">
    <text evidence="8">The sequence shown here is derived from an EMBL/GenBank/DDBJ whole genome shotgun (WGS) entry which is preliminary data.</text>
</comment>
<comment type="similarity">
    <text evidence="2">Belongs to the major facilitator superfamily. MFSD6 family.</text>
</comment>
<feature type="transmembrane region" description="Helical" evidence="6">
    <location>
        <begin position="73"/>
        <end position="92"/>
    </location>
</feature>
<comment type="subcellular location">
    <subcellularLocation>
        <location evidence="1">Membrane</location>
        <topology evidence="1">Multi-pass membrane protein</topology>
    </subcellularLocation>
</comment>
<organism evidence="8 9">
    <name type="scientific">Zophobas morio</name>
    <dbReference type="NCBI Taxonomy" id="2755281"/>
    <lineage>
        <taxon>Eukaryota</taxon>
        <taxon>Metazoa</taxon>
        <taxon>Ecdysozoa</taxon>
        <taxon>Arthropoda</taxon>
        <taxon>Hexapoda</taxon>
        <taxon>Insecta</taxon>
        <taxon>Pterygota</taxon>
        <taxon>Neoptera</taxon>
        <taxon>Endopterygota</taxon>
        <taxon>Coleoptera</taxon>
        <taxon>Polyphaga</taxon>
        <taxon>Cucujiformia</taxon>
        <taxon>Tenebrionidae</taxon>
        <taxon>Zophobas</taxon>
    </lineage>
</organism>
<feature type="transmembrane region" description="Helical" evidence="6">
    <location>
        <begin position="206"/>
        <end position="226"/>
    </location>
</feature>
<evidence type="ECO:0000256" key="1">
    <source>
        <dbReference type="ARBA" id="ARBA00004141"/>
    </source>
</evidence>